<dbReference type="InterPro" id="IPR026019">
    <property type="entry name" value="Ribul_P_3_epim"/>
</dbReference>
<evidence type="ECO:0000256" key="1">
    <source>
        <dbReference type="ARBA" id="ARBA00001782"/>
    </source>
</evidence>
<keyword evidence="8 10" id="KW-0479">Metal-binding</keyword>
<feature type="binding site" evidence="10 13">
    <location>
        <position position="33"/>
    </location>
    <ligand>
        <name>a divalent metal cation</name>
        <dbReference type="ChEBI" id="CHEBI:60240"/>
    </ligand>
</feature>
<feature type="active site" description="Proton acceptor" evidence="10 12">
    <location>
        <position position="35"/>
    </location>
</feature>
<comment type="catalytic activity">
    <reaction evidence="1 10 11">
        <text>D-ribulose 5-phosphate = D-xylulose 5-phosphate</text>
        <dbReference type="Rhea" id="RHEA:13677"/>
        <dbReference type="ChEBI" id="CHEBI:57737"/>
        <dbReference type="ChEBI" id="CHEBI:58121"/>
        <dbReference type="EC" id="5.1.3.1"/>
    </reaction>
</comment>
<dbReference type="Gene3D" id="3.20.20.70">
    <property type="entry name" value="Aldolase class I"/>
    <property type="match status" value="1"/>
</dbReference>
<evidence type="ECO:0000256" key="8">
    <source>
        <dbReference type="ARBA" id="ARBA00022723"/>
    </source>
</evidence>
<feature type="binding site" evidence="10 14">
    <location>
        <position position="66"/>
    </location>
    <ligand>
        <name>substrate</name>
    </ligand>
</feature>
<evidence type="ECO:0000256" key="7">
    <source>
        <dbReference type="ARBA" id="ARBA00013188"/>
    </source>
</evidence>
<evidence type="ECO:0000256" key="14">
    <source>
        <dbReference type="PIRSR" id="PIRSR001461-3"/>
    </source>
</evidence>
<comment type="caution">
    <text evidence="15">The sequence shown here is derived from an EMBL/GenBank/DDBJ whole genome shotgun (WGS) entry which is preliminary data.</text>
</comment>
<dbReference type="InterPro" id="IPR013785">
    <property type="entry name" value="Aldolase_TIM"/>
</dbReference>
<comment type="similarity">
    <text evidence="6 10 11">Belongs to the ribulose-phosphate 3-epimerase family.</text>
</comment>
<dbReference type="Pfam" id="PF00834">
    <property type="entry name" value="Ribul_P_3_epim"/>
    <property type="match status" value="1"/>
</dbReference>
<dbReference type="GO" id="GO:0006098">
    <property type="term" value="P:pentose-phosphate shunt"/>
    <property type="evidence" value="ECO:0007669"/>
    <property type="project" value="UniProtKB-UniRule"/>
</dbReference>
<evidence type="ECO:0000256" key="5">
    <source>
        <dbReference type="ARBA" id="ARBA00001954"/>
    </source>
</evidence>
<dbReference type="InterPro" id="IPR011060">
    <property type="entry name" value="RibuloseP-bd_barrel"/>
</dbReference>
<keyword evidence="13" id="KW-0464">Manganese</keyword>
<keyword evidence="10 11" id="KW-0119">Carbohydrate metabolism</keyword>
<dbReference type="NCBIfam" id="NF004076">
    <property type="entry name" value="PRK05581.1-4"/>
    <property type="match status" value="1"/>
</dbReference>
<evidence type="ECO:0000256" key="4">
    <source>
        <dbReference type="ARBA" id="ARBA00001947"/>
    </source>
</evidence>
<feature type="binding site" evidence="14">
    <location>
        <position position="177"/>
    </location>
    <ligand>
        <name>substrate</name>
    </ligand>
</feature>
<dbReference type="GO" id="GO:0004750">
    <property type="term" value="F:D-ribulose-phosphate 3-epimerase activity"/>
    <property type="evidence" value="ECO:0007669"/>
    <property type="project" value="UniProtKB-UniRule"/>
</dbReference>
<comment type="cofactor">
    <cofactor evidence="4">
        <name>Zn(2+)</name>
        <dbReference type="ChEBI" id="CHEBI:29105"/>
    </cofactor>
</comment>
<dbReference type="InterPro" id="IPR000056">
    <property type="entry name" value="Ribul_P_3_epim-like"/>
</dbReference>
<comment type="cofactor">
    <cofactor evidence="10 13">
        <name>a divalent metal cation</name>
        <dbReference type="ChEBI" id="CHEBI:60240"/>
    </cofactor>
    <text evidence="10 13">Binds 1 divalent metal cation per subunit.</text>
</comment>
<evidence type="ECO:0000256" key="11">
    <source>
        <dbReference type="PIRNR" id="PIRNR001461"/>
    </source>
</evidence>
<evidence type="ECO:0000256" key="12">
    <source>
        <dbReference type="PIRSR" id="PIRSR001461-1"/>
    </source>
</evidence>
<organism evidence="15 16">
    <name type="scientific">Hadarchaeum yellowstonense</name>
    <dbReference type="NCBI Taxonomy" id="1776334"/>
    <lineage>
        <taxon>Archaea</taxon>
        <taxon>Methanobacteriati</taxon>
        <taxon>Candidatus Hadarchaeota</taxon>
        <taxon>Candidatus Hadarchaeia</taxon>
        <taxon>Candidatus Hadarchaeales</taxon>
        <taxon>Candidatus Hadarchaeaceae</taxon>
        <taxon>Candidatus Hadarchaeum</taxon>
    </lineage>
</organism>
<comment type="caution">
    <text evidence="10">Lacks conserved residue(s) required for the propagation of feature annotation.</text>
</comment>
<evidence type="ECO:0000256" key="6">
    <source>
        <dbReference type="ARBA" id="ARBA00009541"/>
    </source>
</evidence>
<evidence type="ECO:0000313" key="15">
    <source>
        <dbReference type="EMBL" id="KUO40051.1"/>
    </source>
</evidence>
<feature type="binding site" evidence="10 13">
    <location>
        <position position="35"/>
    </location>
    <ligand>
        <name>a divalent metal cation</name>
        <dbReference type="ChEBI" id="CHEBI:60240"/>
    </ligand>
</feature>
<feature type="active site" description="Proton donor" evidence="10 12">
    <location>
        <position position="175"/>
    </location>
</feature>
<dbReference type="PANTHER" id="PTHR11749">
    <property type="entry name" value="RIBULOSE-5-PHOSPHATE-3-EPIMERASE"/>
    <property type="match status" value="1"/>
</dbReference>
<protein>
    <recommendedName>
        <fullName evidence="7 10">Ribulose-phosphate 3-epimerase</fullName>
        <ecNumber evidence="7 10">5.1.3.1</ecNumber>
    </recommendedName>
</protein>
<comment type="cofactor">
    <cofactor evidence="3">
        <name>Co(2+)</name>
        <dbReference type="ChEBI" id="CHEBI:48828"/>
    </cofactor>
</comment>
<dbReference type="GO" id="GO:0019323">
    <property type="term" value="P:pentose catabolic process"/>
    <property type="evidence" value="ECO:0007669"/>
    <property type="project" value="UniProtKB-UniRule"/>
</dbReference>
<evidence type="ECO:0000256" key="13">
    <source>
        <dbReference type="PIRSR" id="PIRSR001461-2"/>
    </source>
</evidence>
<dbReference type="HAMAP" id="MF_02227">
    <property type="entry name" value="RPE"/>
    <property type="match status" value="1"/>
</dbReference>
<dbReference type="Proteomes" id="UP000074294">
    <property type="component" value="Unassembled WGS sequence"/>
</dbReference>
<evidence type="ECO:0000256" key="10">
    <source>
        <dbReference type="HAMAP-Rule" id="MF_02227"/>
    </source>
</evidence>
<comment type="pathway">
    <text evidence="10">Carbohydrate degradation.</text>
</comment>
<feature type="binding site" evidence="10 14">
    <location>
        <begin position="142"/>
        <end position="145"/>
    </location>
    <ligand>
        <name>substrate</name>
    </ligand>
</feature>
<dbReference type="GO" id="GO:0005737">
    <property type="term" value="C:cytoplasm"/>
    <property type="evidence" value="ECO:0007669"/>
    <property type="project" value="UniProtKB-ARBA"/>
</dbReference>
<dbReference type="NCBIfam" id="TIGR01163">
    <property type="entry name" value="rpe"/>
    <property type="match status" value="1"/>
</dbReference>
<sequence>MKIKIAPSLLSADFSQLGLEVRKTERAGADLIHWDIMDGHFVPNITFGPVVVEKLRKKTKLPFDVHLMIENPDDFLEDFVRAGADMISVHAEACLHLQRTVHHVKDLGAKVGVALNPATPLNAVEFVLGDLDFILIMTVNPGFGGQKFIPSVIPKIRKAKEMIQAQGSKAEIEVDGGLNEENIPLVVAAGANILVAGYSVYCRGGIAKNIKLLRKSAERGMKLGMAQKPGFENFKKEMR</sequence>
<feature type="binding site" evidence="10 13">
    <location>
        <position position="175"/>
    </location>
    <ligand>
        <name>a divalent metal cation</name>
        <dbReference type="ChEBI" id="CHEBI:60240"/>
    </ligand>
</feature>
<evidence type="ECO:0000256" key="3">
    <source>
        <dbReference type="ARBA" id="ARBA00001941"/>
    </source>
</evidence>
<feature type="binding site" evidence="10 14">
    <location>
        <position position="8"/>
    </location>
    <ligand>
        <name>substrate</name>
    </ligand>
</feature>
<feature type="binding site" evidence="10 13">
    <location>
        <position position="66"/>
    </location>
    <ligand>
        <name>a divalent metal cation</name>
        <dbReference type="ChEBI" id="CHEBI:60240"/>
    </ligand>
</feature>
<dbReference type="FunFam" id="3.20.20.70:FF:000004">
    <property type="entry name" value="Ribulose-phosphate 3-epimerase"/>
    <property type="match status" value="1"/>
</dbReference>
<dbReference type="SUPFAM" id="SSF51366">
    <property type="entry name" value="Ribulose-phoshate binding barrel"/>
    <property type="match status" value="1"/>
</dbReference>
<dbReference type="CDD" id="cd00429">
    <property type="entry name" value="RPE"/>
    <property type="match status" value="1"/>
</dbReference>
<reference evidence="15 16" key="1">
    <citation type="journal article" date="2016" name="Nat. Microbiol.">
        <title>Genomic inference of the metabolism of cosmopolitan subsurface Archaea, Hadesarchaea.</title>
        <authorList>
            <person name="Baker B.J."/>
            <person name="Saw J.H."/>
            <person name="Lind A.E."/>
            <person name="Lazar C.S."/>
            <person name="Hinrichs K.-U."/>
            <person name="Teske A.P."/>
            <person name="Ettema T.J."/>
        </authorList>
    </citation>
    <scope>NUCLEOTIDE SEQUENCE [LARGE SCALE GENOMIC DNA]</scope>
</reference>
<dbReference type="EC" id="5.1.3.1" evidence="7 10"/>
<dbReference type="PIRSF" id="PIRSF001461">
    <property type="entry name" value="RPE"/>
    <property type="match status" value="1"/>
</dbReference>
<accession>A0A147JUC9</accession>
<dbReference type="EMBL" id="LQMQ01000049">
    <property type="protein sequence ID" value="KUO40051.1"/>
    <property type="molecule type" value="Genomic_DNA"/>
</dbReference>
<keyword evidence="9 10" id="KW-0413">Isomerase</keyword>
<gene>
    <name evidence="10" type="primary">rpe</name>
    <name evidence="15" type="ORF">APZ16_05365</name>
</gene>
<proteinExistence type="inferred from homology"/>
<dbReference type="AlphaFoldDB" id="A0A147JUC9"/>
<evidence type="ECO:0000256" key="9">
    <source>
        <dbReference type="ARBA" id="ARBA00023235"/>
    </source>
</evidence>
<name>A0A147JUC9_HADYE</name>
<dbReference type="STRING" id="1776334.APZ16_05365"/>
<comment type="function">
    <text evidence="10">Catalyzes the reversible epimerization of D-ribulose 5-phosphate to D-xylulose 5-phosphate.</text>
</comment>
<dbReference type="PROSITE" id="PS01086">
    <property type="entry name" value="RIBUL_P_3_EPIMER_2"/>
    <property type="match status" value="1"/>
</dbReference>
<comment type="cofactor">
    <cofactor evidence="2">
        <name>Mn(2+)</name>
        <dbReference type="ChEBI" id="CHEBI:29035"/>
    </cofactor>
</comment>
<keyword evidence="13" id="KW-0170">Cobalt</keyword>
<comment type="cofactor">
    <cofactor evidence="5">
        <name>Fe(2+)</name>
        <dbReference type="ChEBI" id="CHEBI:29033"/>
    </cofactor>
</comment>
<keyword evidence="13" id="KW-0862">Zinc</keyword>
<evidence type="ECO:0000313" key="16">
    <source>
        <dbReference type="Proteomes" id="UP000074294"/>
    </source>
</evidence>
<dbReference type="GO" id="GO:0046872">
    <property type="term" value="F:metal ion binding"/>
    <property type="evidence" value="ECO:0007669"/>
    <property type="project" value="UniProtKB-UniRule"/>
</dbReference>
<feature type="binding site" evidence="10">
    <location>
        <begin position="175"/>
        <end position="177"/>
    </location>
    <ligand>
        <name>substrate</name>
    </ligand>
</feature>
<evidence type="ECO:0000256" key="2">
    <source>
        <dbReference type="ARBA" id="ARBA00001936"/>
    </source>
</evidence>